<feature type="domain" description="BHLH" evidence="7">
    <location>
        <begin position="1"/>
        <end position="52"/>
    </location>
</feature>
<keyword evidence="6" id="KW-0175">Coiled coil</keyword>
<evidence type="ECO:0000256" key="4">
    <source>
        <dbReference type="ARBA" id="ARBA00023163"/>
    </source>
</evidence>
<dbReference type="GO" id="GO:0000981">
    <property type="term" value="F:DNA-binding transcription factor activity, RNA polymerase II-specific"/>
    <property type="evidence" value="ECO:0007669"/>
    <property type="project" value="TreeGrafter"/>
</dbReference>
<protein>
    <recommendedName>
        <fullName evidence="7">BHLH domain-containing protein</fullName>
    </recommendedName>
</protein>
<accession>A0A7R9DQ87</accession>
<dbReference type="GO" id="GO:0046983">
    <property type="term" value="F:protein dimerization activity"/>
    <property type="evidence" value="ECO:0007669"/>
    <property type="project" value="InterPro"/>
</dbReference>
<evidence type="ECO:0000256" key="6">
    <source>
        <dbReference type="SAM" id="Coils"/>
    </source>
</evidence>
<dbReference type="PANTHER" id="PTHR15741">
    <property type="entry name" value="BASIC HELIX-LOOP-HELIX ZIP TRANSCRIPTION FACTOR"/>
    <property type="match status" value="1"/>
</dbReference>
<evidence type="ECO:0000256" key="2">
    <source>
        <dbReference type="ARBA" id="ARBA00023015"/>
    </source>
</evidence>
<dbReference type="PROSITE" id="PS50888">
    <property type="entry name" value="BHLH"/>
    <property type="match status" value="1"/>
</dbReference>
<dbReference type="EMBL" id="OC332178">
    <property type="protein sequence ID" value="CAD7417731.1"/>
    <property type="molecule type" value="Genomic_DNA"/>
</dbReference>
<keyword evidence="3" id="KW-0238">DNA-binding</keyword>
<evidence type="ECO:0000256" key="5">
    <source>
        <dbReference type="ARBA" id="ARBA00023242"/>
    </source>
</evidence>
<feature type="coiled-coil region" evidence="6">
    <location>
        <begin position="42"/>
        <end position="83"/>
    </location>
</feature>
<dbReference type="SUPFAM" id="SSF47459">
    <property type="entry name" value="HLH, helix-loop-helix DNA-binding domain"/>
    <property type="match status" value="1"/>
</dbReference>
<evidence type="ECO:0000256" key="3">
    <source>
        <dbReference type="ARBA" id="ARBA00023125"/>
    </source>
</evidence>
<keyword evidence="5" id="KW-0539">Nucleus</keyword>
<name>A0A7R9DQ87_TIMCR</name>
<keyword evidence="4" id="KW-0804">Transcription</keyword>
<sequence>MGHINAEQKRRCNIKNGFDMLHSLIPQLNQNPNAKLSKAAMLQKGADHIRQLRSDRSQLREEMDSLKQQIESLNAAISNCQSMLPATGAPVSRQRSSKMKEMFDEYVRFSILFEPLLVSFNQMVSTASLEDLFRSTLLWVEQHCSLVTLRPGTKHFTSLRDRLNAAV</sequence>
<dbReference type="InterPro" id="IPR052207">
    <property type="entry name" value="Max-like/E-box_TFs"/>
</dbReference>
<dbReference type="InterPro" id="IPR011598">
    <property type="entry name" value="bHLH_dom"/>
</dbReference>
<evidence type="ECO:0000259" key="7">
    <source>
        <dbReference type="PROSITE" id="PS50888"/>
    </source>
</evidence>
<dbReference type="AlphaFoldDB" id="A0A7R9DQ87"/>
<evidence type="ECO:0000256" key="1">
    <source>
        <dbReference type="ARBA" id="ARBA00004123"/>
    </source>
</evidence>
<dbReference type="GO" id="GO:0005634">
    <property type="term" value="C:nucleus"/>
    <property type="evidence" value="ECO:0007669"/>
    <property type="project" value="UniProtKB-SubCell"/>
</dbReference>
<dbReference type="FunFam" id="4.10.280.10:FF:000094">
    <property type="entry name" value="Blast:Carbohydrate-responsive element-binding protein"/>
    <property type="match status" value="1"/>
</dbReference>
<gene>
    <name evidence="8" type="ORF">TCEB3V08_LOCUS13039</name>
</gene>
<dbReference type="InterPro" id="IPR036638">
    <property type="entry name" value="HLH_DNA-bd_sf"/>
</dbReference>
<comment type="subcellular location">
    <subcellularLocation>
        <location evidence="1">Nucleus</location>
    </subcellularLocation>
</comment>
<dbReference type="Gene3D" id="4.10.280.10">
    <property type="entry name" value="Helix-loop-helix DNA-binding domain"/>
    <property type="match status" value="1"/>
</dbReference>
<dbReference type="Pfam" id="PF00010">
    <property type="entry name" value="HLH"/>
    <property type="match status" value="1"/>
</dbReference>
<dbReference type="GO" id="GO:0000978">
    <property type="term" value="F:RNA polymerase II cis-regulatory region sequence-specific DNA binding"/>
    <property type="evidence" value="ECO:0007669"/>
    <property type="project" value="TreeGrafter"/>
</dbReference>
<evidence type="ECO:0000313" key="8">
    <source>
        <dbReference type="EMBL" id="CAD7417731.1"/>
    </source>
</evidence>
<reference evidence="8" key="1">
    <citation type="submission" date="2020-11" db="EMBL/GenBank/DDBJ databases">
        <authorList>
            <person name="Tran Van P."/>
        </authorList>
    </citation>
    <scope>NUCLEOTIDE SEQUENCE</scope>
</reference>
<keyword evidence="2" id="KW-0805">Transcription regulation</keyword>
<dbReference type="CDD" id="cd11405">
    <property type="entry name" value="bHLHzip_MLXIP_like"/>
    <property type="match status" value="1"/>
</dbReference>
<organism evidence="8">
    <name type="scientific">Timema cristinae</name>
    <name type="common">Walking stick</name>
    <dbReference type="NCBI Taxonomy" id="61476"/>
    <lineage>
        <taxon>Eukaryota</taxon>
        <taxon>Metazoa</taxon>
        <taxon>Ecdysozoa</taxon>
        <taxon>Arthropoda</taxon>
        <taxon>Hexapoda</taxon>
        <taxon>Insecta</taxon>
        <taxon>Pterygota</taxon>
        <taxon>Neoptera</taxon>
        <taxon>Polyneoptera</taxon>
        <taxon>Phasmatodea</taxon>
        <taxon>Timematodea</taxon>
        <taxon>Timematoidea</taxon>
        <taxon>Timematidae</taxon>
        <taxon>Timema</taxon>
    </lineage>
</organism>
<dbReference type="SMART" id="SM00353">
    <property type="entry name" value="HLH"/>
    <property type="match status" value="1"/>
</dbReference>
<dbReference type="PANTHER" id="PTHR15741:SF37">
    <property type="entry name" value="LD38259P"/>
    <property type="match status" value="1"/>
</dbReference>
<proteinExistence type="predicted"/>